<evidence type="ECO:0000259" key="2">
    <source>
        <dbReference type="Pfam" id="PF00534"/>
    </source>
</evidence>
<dbReference type="GeneID" id="303367119"/>
<dbReference type="PANTHER" id="PTHR46401:SF2">
    <property type="entry name" value="GLYCOSYLTRANSFERASE WBBK-RELATED"/>
    <property type="match status" value="1"/>
</dbReference>
<dbReference type="STRING" id="225004.SAMN02745152_00860"/>
<dbReference type="RefSeq" id="WP_078930616.1">
    <property type="nucleotide sequence ID" value="NZ_FUXC01000004.1"/>
</dbReference>
<evidence type="ECO:0000259" key="3">
    <source>
        <dbReference type="Pfam" id="PF09314"/>
    </source>
</evidence>
<evidence type="ECO:0000313" key="4">
    <source>
        <dbReference type="EMBL" id="SJZ66419.1"/>
    </source>
</evidence>
<dbReference type="Gene3D" id="3.40.50.2000">
    <property type="entry name" value="Glycogen Phosphorylase B"/>
    <property type="match status" value="2"/>
</dbReference>
<dbReference type="AlphaFoldDB" id="A0A1T4MHC5"/>
<sequence length="353" mass="40563">MKKVSIIGTVGVPACYGGFESLVENILDYTPSDIEYIVFCTSKKYETKLESYKGAKLKYLDLNANGKDSIMYDYKSMKMSLDADIMLILGVSGCMFLPFIKRKFKGKIITNIDGLEWKRDKWNFLAKWLLHYSEKMAVKYSDIVIGDNKGITDYVKEAYKKDAVLIAYGGDHVSKINDDSLYKIYPFCKNPYSVTVCRIEPENNIHIILEAFSKMPENQLVMVGNWKNGEYGSEMKDKYSKFENIHLLDPIYESHTINWIRSNASVYIHGHSAGGTNPSLVEAMNFGLPILAFDCVYNKSTTQNECLYWKKSEDIILLMNDKSNYEKIATKMKEIGSKEYSWKKIAEQYNSLY</sequence>
<dbReference type="InterPro" id="IPR001296">
    <property type="entry name" value="Glyco_trans_1"/>
</dbReference>
<dbReference type="Pfam" id="PF09314">
    <property type="entry name" value="DUF1972"/>
    <property type="match status" value="1"/>
</dbReference>
<name>A0A1T4MHC5_9SPIR</name>
<accession>A0A1T4MHC5</accession>
<dbReference type="GO" id="GO:0016757">
    <property type="term" value="F:glycosyltransferase activity"/>
    <property type="evidence" value="ECO:0007669"/>
    <property type="project" value="InterPro"/>
</dbReference>
<feature type="domain" description="DUF1972" evidence="3">
    <location>
        <begin position="1"/>
        <end position="171"/>
    </location>
</feature>
<reference evidence="4 5" key="1">
    <citation type="submission" date="2017-02" db="EMBL/GenBank/DDBJ databases">
        <authorList>
            <person name="Peterson S.W."/>
        </authorList>
    </citation>
    <scope>NUCLEOTIDE SEQUENCE [LARGE SCALE GENOMIC DNA]</scope>
    <source>
        <strain evidence="4 5">ATCC BAA-909</strain>
    </source>
</reference>
<keyword evidence="5" id="KW-1185">Reference proteome</keyword>
<evidence type="ECO:0000313" key="5">
    <source>
        <dbReference type="Proteomes" id="UP000190395"/>
    </source>
</evidence>
<proteinExistence type="predicted"/>
<dbReference type="EMBL" id="FUXC01000004">
    <property type="protein sequence ID" value="SJZ66419.1"/>
    <property type="molecule type" value="Genomic_DNA"/>
</dbReference>
<dbReference type="Pfam" id="PF00534">
    <property type="entry name" value="Glycos_transf_1"/>
    <property type="match status" value="1"/>
</dbReference>
<dbReference type="PANTHER" id="PTHR46401">
    <property type="entry name" value="GLYCOSYLTRANSFERASE WBBK-RELATED"/>
    <property type="match status" value="1"/>
</dbReference>
<evidence type="ECO:0000256" key="1">
    <source>
        <dbReference type="ARBA" id="ARBA00022679"/>
    </source>
</evidence>
<dbReference type="Proteomes" id="UP000190395">
    <property type="component" value="Unassembled WGS sequence"/>
</dbReference>
<protein>
    <submittedName>
        <fullName evidence="4">Glycosyltransferase involved in cell wall bisynthesis</fullName>
    </submittedName>
</protein>
<dbReference type="InterPro" id="IPR015393">
    <property type="entry name" value="DUF1972"/>
</dbReference>
<keyword evidence="1 4" id="KW-0808">Transferase</keyword>
<dbReference type="SUPFAM" id="SSF53756">
    <property type="entry name" value="UDP-Glycosyltransferase/glycogen phosphorylase"/>
    <property type="match status" value="1"/>
</dbReference>
<gene>
    <name evidence="4" type="ORF">SAMN02745152_00860</name>
</gene>
<feature type="domain" description="Glycosyl transferase family 1" evidence="2">
    <location>
        <begin position="189"/>
        <end position="296"/>
    </location>
</feature>
<organism evidence="4 5">
    <name type="scientific">Treponema berlinense</name>
    <dbReference type="NCBI Taxonomy" id="225004"/>
    <lineage>
        <taxon>Bacteria</taxon>
        <taxon>Pseudomonadati</taxon>
        <taxon>Spirochaetota</taxon>
        <taxon>Spirochaetia</taxon>
        <taxon>Spirochaetales</taxon>
        <taxon>Treponemataceae</taxon>
        <taxon>Treponema</taxon>
    </lineage>
</organism>
<dbReference type="OrthoDB" id="9792269at2"/>